<proteinExistence type="predicted"/>
<comment type="caution">
    <text evidence="1">The sequence shown here is derived from an EMBL/GenBank/DDBJ whole genome shotgun (WGS) entry which is preliminary data.</text>
</comment>
<dbReference type="SUPFAM" id="SSF52141">
    <property type="entry name" value="Uracil-DNA glycosylase-like"/>
    <property type="match status" value="1"/>
</dbReference>
<organism evidence="1 2">
    <name type="scientific">Paraburkholderia youngii</name>
    <dbReference type="NCBI Taxonomy" id="2782701"/>
    <lineage>
        <taxon>Bacteria</taxon>
        <taxon>Pseudomonadati</taxon>
        <taxon>Pseudomonadota</taxon>
        <taxon>Betaproteobacteria</taxon>
        <taxon>Burkholderiales</taxon>
        <taxon>Burkholderiaceae</taxon>
        <taxon>Paraburkholderia</taxon>
    </lineage>
</organism>
<dbReference type="CDD" id="cd10035">
    <property type="entry name" value="UDG_like"/>
    <property type="match status" value="1"/>
</dbReference>
<dbReference type="EMBL" id="JACHDE010000008">
    <property type="protein sequence ID" value="MBB5402500.1"/>
    <property type="molecule type" value="Genomic_DNA"/>
</dbReference>
<evidence type="ECO:0000313" key="1">
    <source>
        <dbReference type="EMBL" id="MBB5402500.1"/>
    </source>
</evidence>
<dbReference type="RefSeq" id="WP_255215211.1">
    <property type="nucleotide sequence ID" value="NZ_JACHDE010000008.1"/>
</dbReference>
<accession>A0A7W8L8K1</accession>
<dbReference type="InterPro" id="IPR036895">
    <property type="entry name" value="Uracil-DNA_glycosylase-like_sf"/>
</dbReference>
<name>A0A7W8L8K1_9BURK</name>
<evidence type="ECO:0000313" key="2">
    <source>
        <dbReference type="Proteomes" id="UP000592820"/>
    </source>
</evidence>
<gene>
    <name evidence="1" type="ORF">HDG41_004586</name>
</gene>
<dbReference type="AlphaFoldDB" id="A0A7W8L8K1"/>
<evidence type="ECO:0008006" key="3">
    <source>
        <dbReference type="Google" id="ProtNLM"/>
    </source>
</evidence>
<reference evidence="1 2" key="1">
    <citation type="submission" date="2020-08" db="EMBL/GenBank/DDBJ databases">
        <title>Genomic Encyclopedia of Type Strains, Phase IV (KMG-V): Genome sequencing to study the core and pangenomes of soil and plant-associated prokaryotes.</title>
        <authorList>
            <person name="Whitman W."/>
        </authorList>
    </citation>
    <scope>NUCLEOTIDE SEQUENCE [LARGE SCALE GENOMIC DNA]</scope>
    <source>
        <strain evidence="1 2">JPY162</strain>
    </source>
</reference>
<dbReference type="Proteomes" id="UP000592820">
    <property type="component" value="Unassembled WGS sequence"/>
</dbReference>
<protein>
    <recommendedName>
        <fullName evidence="3">Uracil-DNA glycosylase</fullName>
    </recommendedName>
</protein>
<dbReference type="Gene3D" id="3.40.470.10">
    <property type="entry name" value="Uracil-DNA glycosylase-like domain"/>
    <property type="match status" value="1"/>
</dbReference>
<sequence>MKNAGMSRHFFGLCFPLCALEAHASKPENASENFGSMTTTRDFVQCLAQWRRMAHVFNPWSETDERDQPGINAPLIRQQQLAAYLQARRTSVKVILIAEALSCRGGRFTGIAMTSERILLGNDAKLNGFARRTERGPLPDYLPGSATRTSCRDALPRMTDREYGVYERTASVVWQTMLSNGFDPTEFALWNAFPFHPFADEDTESNRRPTNPELHATVQILTDFIGLFPPNVRFVALGREAESALLSHPMRPLHELVRHPTARAAKPANSAVQAKNRPMGTLDEVIRRLALSRH</sequence>